<reference evidence="2 3" key="1">
    <citation type="submission" date="2019-01" db="EMBL/GenBank/DDBJ databases">
        <title>Intercellular communication is required for trap formation in the nematode-trapping fungus Duddingtonia flagrans.</title>
        <authorList>
            <person name="Youssar L."/>
            <person name="Wernet V."/>
            <person name="Hensel N."/>
            <person name="Hildebrandt H.-G."/>
            <person name="Fischer R."/>
        </authorList>
    </citation>
    <scope>NUCLEOTIDE SEQUENCE [LARGE SCALE GENOMIC DNA]</scope>
    <source>
        <strain evidence="2 3">CBS H-5679</strain>
    </source>
</reference>
<evidence type="ECO:0000313" key="3">
    <source>
        <dbReference type="Proteomes" id="UP000283090"/>
    </source>
</evidence>
<organism evidence="2 3">
    <name type="scientific">Arthrobotrys flagrans</name>
    <name type="common">Nematode-trapping fungus</name>
    <name type="synonym">Trichothecium flagrans</name>
    <dbReference type="NCBI Taxonomy" id="97331"/>
    <lineage>
        <taxon>Eukaryota</taxon>
        <taxon>Fungi</taxon>
        <taxon>Dikarya</taxon>
        <taxon>Ascomycota</taxon>
        <taxon>Pezizomycotina</taxon>
        <taxon>Orbiliomycetes</taxon>
        <taxon>Orbiliales</taxon>
        <taxon>Orbiliaceae</taxon>
        <taxon>Arthrobotrys</taxon>
    </lineage>
</organism>
<dbReference type="GeneID" id="93587697"/>
<dbReference type="VEuPathDB" id="FungiDB:DFL_005386"/>
<keyword evidence="3" id="KW-1185">Reference proteome</keyword>
<gene>
    <name evidence="2" type="ORF">DFL_005386</name>
</gene>
<evidence type="ECO:0000256" key="1">
    <source>
        <dbReference type="SAM" id="MobiDB-lite"/>
    </source>
</evidence>
<dbReference type="AlphaFoldDB" id="A0A437A7H7"/>
<evidence type="ECO:0000313" key="2">
    <source>
        <dbReference type="EMBL" id="RVD87143.1"/>
    </source>
</evidence>
<accession>A0A437A7H7</accession>
<dbReference type="EMBL" id="SAEB01000006">
    <property type="protein sequence ID" value="RVD87143.1"/>
    <property type="molecule type" value="Genomic_DNA"/>
</dbReference>
<dbReference type="Proteomes" id="UP000283090">
    <property type="component" value="Unassembled WGS sequence"/>
</dbReference>
<proteinExistence type="predicted"/>
<feature type="region of interest" description="Disordered" evidence="1">
    <location>
        <begin position="63"/>
        <end position="87"/>
    </location>
</feature>
<sequence length="87" mass="9699">MHTTASSLRGYAVLRRRFVKTAPTIIVTKGRPPTEEGIEVAIGGEIKEEYIEEIKEEEKILAGKGTELNEAKDANDEADDKAIDDYY</sequence>
<dbReference type="RefSeq" id="XP_067492687.1">
    <property type="nucleotide sequence ID" value="XM_067634638.1"/>
</dbReference>
<protein>
    <submittedName>
        <fullName evidence="2">Uncharacterized protein</fullName>
    </submittedName>
</protein>
<name>A0A437A7H7_ARTFL</name>
<comment type="caution">
    <text evidence="2">The sequence shown here is derived from an EMBL/GenBank/DDBJ whole genome shotgun (WGS) entry which is preliminary data.</text>
</comment>